<accession>E3CZF7</accession>
<protein>
    <submittedName>
        <fullName evidence="2">Putative ammonia monooxygenase</fullName>
    </submittedName>
</protein>
<dbReference type="PaxDb" id="584708-Apau_0415"/>
<feature type="transmembrane region" description="Helical" evidence="1">
    <location>
        <begin position="6"/>
        <end position="27"/>
    </location>
</feature>
<name>E3CZF7_9BACT</name>
<evidence type="ECO:0000313" key="2">
    <source>
        <dbReference type="EMBL" id="EFQ22849.1"/>
    </source>
</evidence>
<keyword evidence="2" id="KW-0503">Monooxygenase</keyword>
<dbReference type="HOGENOM" id="CLU_112829_0_0_0"/>
<evidence type="ECO:0000256" key="1">
    <source>
        <dbReference type="SAM" id="Phobius"/>
    </source>
</evidence>
<proteinExistence type="predicted"/>
<dbReference type="EMBL" id="CM001022">
    <property type="protein sequence ID" value="EFQ22849.1"/>
    <property type="molecule type" value="Genomic_DNA"/>
</dbReference>
<dbReference type="GO" id="GO:0004497">
    <property type="term" value="F:monooxygenase activity"/>
    <property type="evidence" value="ECO:0007669"/>
    <property type="project" value="UniProtKB-KW"/>
</dbReference>
<sequence>MVGAVVVLGVAGGRLGFPAGGLVLGLVGGLTVKALLGMNVLAPLPGLSLVSQILVAYVLVRSSDLVSLKDLPRLIPAALAYCILLLGFSLFLAWLFGRLCGMDFLTALFATSPGGLTGIATVAVETGANAPVTVLFNLVRLVAILVVLPLIAAFWSRP</sequence>
<evidence type="ECO:0000313" key="3">
    <source>
        <dbReference type="Proteomes" id="UP000005096"/>
    </source>
</evidence>
<dbReference type="GO" id="GO:0016020">
    <property type="term" value="C:membrane"/>
    <property type="evidence" value="ECO:0007669"/>
    <property type="project" value="InterPro"/>
</dbReference>
<keyword evidence="3" id="KW-1185">Reference proteome</keyword>
<dbReference type="GO" id="GO:0010468">
    <property type="term" value="P:regulation of gene expression"/>
    <property type="evidence" value="ECO:0007669"/>
    <property type="project" value="InterPro"/>
</dbReference>
<feature type="transmembrane region" description="Helical" evidence="1">
    <location>
        <begin position="104"/>
        <end position="124"/>
    </location>
</feature>
<dbReference type="PANTHER" id="PTHR38457:SF1">
    <property type="entry name" value="REGULATOR ABRB-RELATED"/>
    <property type="match status" value="1"/>
</dbReference>
<reference evidence="2 3" key="1">
    <citation type="journal article" date="2010" name="Stand. Genomic Sci.">
        <title>Non-contiguous finished genome sequence of Aminomonas paucivorans type strain (GLU-3).</title>
        <authorList>
            <person name="Pitluck S."/>
            <person name="Yasawong M."/>
            <person name="Held B."/>
            <person name="Lapidus A."/>
            <person name="Nolan M."/>
            <person name="Copeland A."/>
            <person name="Lucas S."/>
            <person name="Del Rio T.G."/>
            <person name="Tice H."/>
            <person name="Cheng J.F."/>
            <person name="Chertkov O."/>
            <person name="Goodwin L."/>
            <person name="Tapia R."/>
            <person name="Han C."/>
            <person name="Liolios K."/>
            <person name="Ivanova N."/>
            <person name="Mavromatis K."/>
            <person name="Ovchinnikova G."/>
            <person name="Pati A."/>
            <person name="Chen A."/>
            <person name="Palaniappan K."/>
            <person name="Land M."/>
            <person name="Hauser L."/>
            <person name="Chang Y.J."/>
            <person name="Jeffries C.D."/>
            <person name="Pukall R."/>
            <person name="Spring S."/>
            <person name="Rohde M."/>
            <person name="Sikorski J."/>
            <person name="Goker M."/>
            <person name="Woyke T."/>
            <person name="Bristow J."/>
            <person name="Eisen J.A."/>
            <person name="Markowitz V."/>
            <person name="Hugenholtz P."/>
            <person name="Kyrpides N.C."/>
            <person name="Klenk H.P."/>
        </authorList>
    </citation>
    <scope>NUCLEOTIDE SEQUENCE [LARGE SCALE GENOMIC DNA]</scope>
    <source>
        <strain evidence="2 3">DSM 12260</strain>
    </source>
</reference>
<dbReference type="Pfam" id="PF05145">
    <property type="entry name" value="AbrB"/>
    <property type="match status" value="1"/>
</dbReference>
<dbReference type="PANTHER" id="PTHR38457">
    <property type="entry name" value="REGULATOR ABRB-RELATED"/>
    <property type="match status" value="1"/>
</dbReference>
<keyword evidence="2" id="KW-0560">Oxidoreductase</keyword>
<gene>
    <name evidence="2" type="ORF">Apau_0415</name>
</gene>
<dbReference type="InterPro" id="IPR007820">
    <property type="entry name" value="AbrB_fam"/>
</dbReference>
<dbReference type="STRING" id="584708.Apau_0415"/>
<feature type="transmembrane region" description="Helical" evidence="1">
    <location>
        <begin position="130"/>
        <end position="155"/>
    </location>
</feature>
<keyword evidence="1" id="KW-0472">Membrane</keyword>
<feature type="transmembrane region" description="Helical" evidence="1">
    <location>
        <begin position="34"/>
        <end position="58"/>
    </location>
</feature>
<dbReference type="AlphaFoldDB" id="E3CZF7"/>
<dbReference type="eggNOG" id="COG3180">
    <property type="taxonomic scope" value="Bacteria"/>
</dbReference>
<dbReference type="Proteomes" id="UP000005096">
    <property type="component" value="Chromosome"/>
</dbReference>
<keyword evidence="1" id="KW-1133">Transmembrane helix</keyword>
<organism evidence="2 3">
    <name type="scientific">Aminomonas paucivorans DSM 12260</name>
    <dbReference type="NCBI Taxonomy" id="584708"/>
    <lineage>
        <taxon>Bacteria</taxon>
        <taxon>Thermotogati</taxon>
        <taxon>Synergistota</taxon>
        <taxon>Synergistia</taxon>
        <taxon>Synergistales</taxon>
        <taxon>Synergistaceae</taxon>
        <taxon>Aminomonas</taxon>
    </lineage>
</organism>
<keyword evidence="1" id="KW-0812">Transmembrane</keyword>
<feature type="transmembrane region" description="Helical" evidence="1">
    <location>
        <begin position="78"/>
        <end position="97"/>
    </location>
</feature>